<evidence type="ECO:0008006" key="3">
    <source>
        <dbReference type="Google" id="ProtNLM"/>
    </source>
</evidence>
<sequence length="172" mass="18623">MGLSVAISGGIIMFGIIYLMFSLGGLTDKIMSVSDSSIQRTDLENKLVKTSIIINSISATPLTPNVSFVIENNNIEKLWEFEKFNVFITYTDTIGSAVHTDELTYVNTCPAVTGQWCMSTFGNDVIDPKILNYGETVTIDSVVNNAIKLSTNLTVIISTQNGVVATKTIVTA</sequence>
<dbReference type="AlphaFoldDB" id="F3KJ30"/>
<gene>
    <name evidence="2" type="ORF">Nlim_0485</name>
</gene>
<evidence type="ECO:0000313" key="2">
    <source>
        <dbReference type="EMBL" id="EGG42673.1"/>
    </source>
</evidence>
<comment type="caution">
    <text evidence="2">The sequence shown here is derived from an EMBL/GenBank/DDBJ whole genome shotgun (WGS) entry which is preliminary data.</text>
</comment>
<protein>
    <recommendedName>
        <fullName evidence="3">Flagellin</fullName>
    </recommendedName>
</protein>
<keyword evidence="1" id="KW-0812">Transmembrane</keyword>
<evidence type="ECO:0000256" key="1">
    <source>
        <dbReference type="SAM" id="Phobius"/>
    </source>
</evidence>
<dbReference type="STRING" id="886738.Nlim_0485"/>
<organism evidence="2">
    <name type="scientific">Candidatus Nitrosarchaeum limnium SFB1</name>
    <dbReference type="NCBI Taxonomy" id="886738"/>
    <lineage>
        <taxon>Archaea</taxon>
        <taxon>Nitrososphaerota</taxon>
        <taxon>Nitrososphaeria</taxon>
        <taxon>Nitrosopumilales</taxon>
        <taxon>Nitrosopumilaceae</taxon>
        <taxon>Nitrosarchaeum</taxon>
    </lineage>
</organism>
<keyword evidence="1" id="KW-1133">Transmembrane helix</keyword>
<name>F3KJ30_9ARCH</name>
<dbReference type="HOGENOM" id="CLU_1590796_0_0_2"/>
<keyword evidence="1" id="KW-0472">Membrane</keyword>
<accession>F3KJ30</accession>
<dbReference type="EMBL" id="AEGP01000026">
    <property type="protein sequence ID" value="EGG42673.1"/>
    <property type="molecule type" value="Genomic_DNA"/>
</dbReference>
<proteinExistence type="predicted"/>
<reference evidence="2" key="1">
    <citation type="journal article" date="2011" name="PLoS ONE">
        <title>Genome of a low-salinity ammonia-oxidizing archaeon determined by single-cell and metagenomic analysis.</title>
        <authorList>
            <person name="Blainey P.C."/>
            <person name="Mosier A.C."/>
            <person name="Potanina A."/>
            <person name="Francis C.A."/>
            <person name="Quake S.R."/>
        </authorList>
    </citation>
    <scope>NUCLEOTIDE SEQUENCE [LARGE SCALE GENOMIC DNA]</scope>
    <source>
        <strain evidence="2">SFB1</strain>
    </source>
</reference>
<feature type="transmembrane region" description="Helical" evidence="1">
    <location>
        <begin position="6"/>
        <end position="26"/>
    </location>
</feature>
<dbReference type="Proteomes" id="UP000004348">
    <property type="component" value="Chromosome"/>
</dbReference>